<accession>A0AC59YZ34</accession>
<reference evidence="1" key="2">
    <citation type="submission" date="2025-03" db="EMBL/GenBank/DDBJ databases">
        <authorList>
            <consortium name="ELIXIR-Norway"/>
            <consortium name="Elixir Norway"/>
        </authorList>
    </citation>
    <scope>NUCLEOTIDE SEQUENCE</scope>
</reference>
<evidence type="ECO:0000313" key="2">
    <source>
        <dbReference type="Proteomes" id="UP001162501"/>
    </source>
</evidence>
<gene>
    <name evidence="1" type="ORF">MRATA1EN22A_LOCUS11990</name>
</gene>
<protein>
    <submittedName>
        <fullName evidence="1">Uncharacterized protein</fullName>
    </submittedName>
</protein>
<dbReference type="EMBL" id="OX596105">
    <property type="protein sequence ID" value="CAN0097287.1"/>
    <property type="molecule type" value="Genomic_DNA"/>
</dbReference>
<proteinExistence type="predicted"/>
<organism evidence="1 2">
    <name type="scientific">Rangifer tarandus platyrhynchus</name>
    <name type="common">Svalbard reindeer</name>
    <dbReference type="NCBI Taxonomy" id="3082113"/>
    <lineage>
        <taxon>Eukaryota</taxon>
        <taxon>Metazoa</taxon>
        <taxon>Chordata</taxon>
        <taxon>Craniata</taxon>
        <taxon>Vertebrata</taxon>
        <taxon>Euteleostomi</taxon>
        <taxon>Mammalia</taxon>
        <taxon>Eutheria</taxon>
        <taxon>Laurasiatheria</taxon>
        <taxon>Artiodactyla</taxon>
        <taxon>Ruminantia</taxon>
        <taxon>Pecora</taxon>
        <taxon>Cervidae</taxon>
        <taxon>Odocoileinae</taxon>
        <taxon>Rangifer</taxon>
    </lineage>
</organism>
<dbReference type="Proteomes" id="UP001162501">
    <property type="component" value="Chromosome 21"/>
</dbReference>
<reference evidence="1" key="1">
    <citation type="submission" date="2023-05" db="EMBL/GenBank/DDBJ databases">
        <authorList>
            <consortium name="ELIXIR-Norway"/>
        </authorList>
    </citation>
    <scope>NUCLEOTIDE SEQUENCE</scope>
</reference>
<evidence type="ECO:0000313" key="1">
    <source>
        <dbReference type="EMBL" id="CAN0097287.1"/>
    </source>
</evidence>
<sequence length="132" mass="14375">MAKIRCEQSCVPLRALGQNLFFAFSSSKRWWPSLACGHVTLTSPFIFTSPSLTLTLLPASYKDTCDSIGPIWIILENLPISKSLLTSAKSFLSCKITNSQLPAKIGGHLWGAIILLTTLREKLSSGFECSGP</sequence>
<name>A0AC59YZ34_RANTA</name>